<comment type="similarity">
    <text evidence="2">Belongs to the GSP N family.</text>
</comment>
<keyword evidence="7" id="KW-0812">Transmembrane</keyword>
<evidence type="ECO:0000256" key="2">
    <source>
        <dbReference type="ARBA" id="ARBA00007208"/>
    </source>
</evidence>
<dbReference type="Proteomes" id="UP001056681">
    <property type="component" value="Chromosome"/>
</dbReference>
<evidence type="ECO:0000256" key="5">
    <source>
        <dbReference type="ARBA" id="ARBA00022475"/>
    </source>
</evidence>
<keyword evidence="12" id="KW-1185">Reference proteome</keyword>
<evidence type="ECO:0000313" key="11">
    <source>
        <dbReference type="EMBL" id="URL59176.1"/>
    </source>
</evidence>
<gene>
    <name evidence="11" type="primary">gspN</name>
    <name evidence="11" type="ORF">IM816_03405</name>
</gene>
<dbReference type="RefSeq" id="WP_072322708.1">
    <property type="nucleotide sequence ID" value="NZ_CP063231.1"/>
</dbReference>
<dbReference type="InterPro" id="IPR022792">
    <property type="entry name" value="T2SS_protein-GspN"/>
</dbReference>
<keyword evidence="6" id="KW-0997">Cell inner membrane</keyword>
<evidence type="ECO:0000313" key="12">
    <source>
        <dbReference type="Proteomes" id="UP001056681"/>
    </source>
</evidence>
<evidence type="ECO:0000256" key="8">
    <source>
        <dbReference type="ARBA" id="ARBA00022927"/>
    </source>
</evidence>
<keyword evidence="4" id="KW-0813">Transport</keyword>
<reference evidence="11" key="1">
    <citation type="submission" date="2020-10" db="EMBL/GenBank/DDBJ databases">
        <title>Whole-genome sequence of Luteibacter sp. EIF3.</title>
        <authorList>
            <person name="Friedrich I."/>
            <person name="Hertel R."/>
            <person name="Daniel R."/>
        </authorList>
    </citation>
    <scope>NUCLEOTIDE SEQUENCE</scope>
    <source>
        <strain evidence="11">EIF3</strain>
    </source>
</reference>
<dbReference type="EMBL" id="CP063231">
    <property type="protein sequence ID" value="URL59176.1"/>
    <property type="molecule type" value="Genomic_DNA"/>
</dbReference>
<accession>A0ABY4T8W7</accession>
<name>A0ABY4T8W7_9GAMM</name>
<protein>
    <recommendedName>
        <fullName evidence="3">Type II secretion system protein N</fullName>
    </recommendedName>
    <alternativeName>
        <fullName evidence="10">General secretion pathway protein N</fullName>
    </alternativeName>
</protein>
<evidence type="ECO:0000256" key="10">
    <source>
        <dbReference type="ARBA" id="ARBA00030772"/>
    </source>
</evidence>
<proteinExistence type="inferred from homology"/>
<keyword evidence="9" id="KW-0472">Membrane</keyword>
<comment type="subcellular location">
    <subcellularLocation>
        <location evidence="1">Cell inner membrane</location>
    </subcellularLocation>
</comment>
<organism evidence="11 12">
    <name type="scientific">Luteibacter flocculans</name>
    <dbReference type="NCBI Taxonomy" id="2780091"/>
    <lineage>
        <taxon>Bacteria</taxon>
        <taxon>Pseudomonadati</taxon>
        <taxon>Pseudomonadota</taxon>
        <taxon>Gammaproteobacteria</taxon>
        <taxon>Lysobacterales</taxon>
        <taxon>Rhodanobacteraceae</taxon>
        <taxon>Luteibacter</taxon>
    </lineage>
</organism>
<evidence type="ECO:0000256" key="7">
    <source>
        <dbReference type="ARBA" id="ARBA00022692"/>
    </source>
</evidence>
<evidence type="ECO:0000256" key="3">
    <source>
        <dbReference type="ARBA" id="ARBA00021563"/>
    </source>
</evidence>
<evidence type="ECO:0000256" key="1">
    <source>
        <dbReference type="ARBA" id="ARBA00004533"/>
    </source>
</evidence>
<evidence type="ECO:0000256" key="9">
    <source>
        <dbReference type="ARBA" id="ARBA00023136"/>
    </source>
</evidence>
<evidence type="ECO:0000256" key="4">
    <source>
        <dbReference type="ARBA" id="ARBA00022448"/>
    </source>
</evidence>
<sequence length="257" mass="27379">MKWFRRIALAVALLVAAAGLFYWFMPASVAVPFLAARTHGLVFGDVSGSLWDGRAARVATADGRELGTLNWQLGRGVILGRLRLDFHLEGRAGRVEGHVERGDGDRMTWTGFDFRLDAAALAGPALSAELVPMGVVEGRIPHAEWQGNWPLALNAAIDWRKAAVRTPEGHVALGDIGIKARSDDGVLRATVADDGTGSLATDAALAASPLGWRMQGRLVPRVADTALSHLIARFGPMGRDGTVNLQRKAGLAPTINP</sequence>
<keyword evidence="5" id="KW-1003">Cell membrane</keyword>
<dbReference type="Pfam" id="PF01203">
    <property type="entry name" value="T2SSN"/>
    <property type="match status" value="1"/>
</dbReference>
<keyword evidence="8" id="KW-0653">Protein transport</keyword>
<evidence type="ECO:0000256" key="6">
    <source>
        <dbReference type="ARBA" id="ARBA00022519"/>
    </source>
</evidence>